<evidence type="ECO:0000313" key="2">
    <source>
        <dbReference type="EMBL" id="PSN61672.1"/>
    </source>
</evidence>
<sequence>MSNLYGDITKPAPPLPQPQLKELRPGLSLLLPLSRRGHGPGLIILVPDHKDQLRIERCVPSPLMKWAEEGYIVVEIQASALSNAESSDTLQEACTAILSCEKCDHEQIGLVSYDPASWDLVSQHLPSTPSITVAVTYSTASSSPPSPNCPIPLSRHLAGPPSSKPSRTPKLMEYTYPTAPSHTFALPFQPSFHPATESLSHTRTLTFLKSHVGAPLFDLEHIWDEHTYYEFTDRSVEWTMSTMVSEPYVNHGPTLTGGVGREKLTEFYRGHFIWGNPGDVELEVLSRTVGVDRVVDEFLYGFTHDRVVDWMLPGVPPTHKKAVVPFTAVVNIRGDRLYHEHISWDQGTLLAQLGLMPNYLPFPHPLPKDQAVQFAGEVEYRVPVEGVKTAEKMREKDSVPSNEMFKFHIREK</sequence>
<organism evidence="2 3">
    <name type="scientific">Corynespora cassiicola Philippines</name>
    <dbReference type="NCBI Taxonomy" id="1448308"/>
    <lineage>
        <taxon>Eukaryota</taxon>
        <taxon>Fungi</taxon>
        <taxon>Dikarya</taxon>
        <taxon>Ascomycota</taxon>
        <taxon>Pezizomycotina</taxon>
        <taxon>Dothideomycetes</taxon>
        <taxon>Pleosporomycetidae</taxon>
        <taxon>Pleosporales</taxon>
        <taxon>Corynesporascaceae</taxon>
        <taxon>Corynespora</taxon>
    </lineage>
</organism>
<protein>
    <submittedName>
        <fullName evidence="2">LEA domain protein</fullName>
    </submittedName>
</protein>
<accession>A0A2T2N893</accession>
<name>A0A2T2N893_CORCC</name>
<dbReference type="OrthoDB" id="5440at2759"/>
<dbReference type="SUPFAM" id="SSF54427">
    <property type="entry name" value="NTF2-like"/>
    <property type="match status" value="1"/>
</dbReference>
<dbReference type="InterPro" id="IPR032710">
    <property type="entry name" value="NTF2-like_dom_sf"/>
</dbReference>
<keyword evidence="3" id="KW-1185">Reference proteome</keyword>
<dbReference type="PANTHER" id="PTHR38436">
    <property type="entry name" value="POLYKETIDE CYCLASE SNOAL-LIKE DOMAIN"/>
    <property type="match status" value="1"/>
</dbReference>
<dbReference type="InterPro" id="IPR009959">
    <property type="entry name" value="Cyclase_SnoaL-like"/>
</dbReference>
<proteinExistence type="predicted"/>
<evidence type="ECO:0000313" key="3">
    <source>
        <dbReference type="Proteomes" id="UP000240883"/>
    </source>
</evidence>
<dbReference type="EMBL" id="KZ678143">
    <property type="protein sequence ID" value="PSN61672.1"/>
    <property type="molecule type" value="Genomic_DNA"/>
</dbReference>
<evidence type="ECO:0000256" key="1">
    <source>
        <dbReference type="SAM" id="MobiDB-lite"/>
    </source>
</evidence>
<dbReference type="AlphaFoldDB" id="A0A2T2N893"/>
<gene>
    <name evidence="2" type="ORF">BS50DRAFT_625085</name>
</gene>
<dbReference type="STRING" id="1448308.A0A2T2N893"/>
<reference evidence="2 3" key="1">
    <citation type="journal article" date="2018" name="Front. Microbiol.">
        <title>Genome-Wide Analysis of Corynespora cassiicola Leaf Fall Disease Putative Effectors.</title>
        <authorList>
            <person name="Lopez D."/>
            <person name="Ribeiro S."/>
            <person name="Label P."/>
            <person name="Fumanal B."/>
            <person name="Venisse J.S."/>
            <person name="Kohler A."/>
            <person name="de Oliveira R.R."/>
            <person name="Labutti K."/>
            <person name="Lipzen A."/>
            <person name="Lail K."/>
            <person name="Bauer D."/>
            <person name="Ohm R.A."/>
            <person name="Barry K.W."/>
            <person name="Spatafora J."/>
            <person name="Grigoriev I.V."/>
            <person name="Martin F.M."/>
            <person name="Pujade-Renaud V."/>
        </authorList>
    </citation>
    <scope>NUCLEOTIDE SEQUENCE [LARGE SCALE GENOMIC DNA]</scope>
    <source>
        <strain evidence="2 3">Philippines</strain>
    </source>
</reference>
<dbReference type="GO" id="GO:0030638">
    <property type="term" value="P:polyketide metabolic process"/>
    <property type="evidence" value="ECO:0007669"/>
    <property type="project" value="InterPro"/>
</dbReference>
<feature type="region of interest" description="Disordered" evidence="1">
    <location>
        <begin position="142"/>
        <end position="167"/>
    </location>
</feature>
<dbReference type="Proteomes" id="UP000240883">
    <property type="component" value="Unassembled WGS sequence"/>
</dbReference>
<dbReference type="PANTHER" id="PTHR38436:SF3">
    <property type="entry name" value="CARBOXYMETHYLENEBUTENOLIDASE-RELATED"/>
    <property type="match status" value="1"/>
</dbReference>
<dbReference type="Gene3D" id="3.10.450.50">
    <property type="match status" value="1"/>
</dbReference>